<proteinExistence type="predicted"/>
<evidence type="ECO:0000313" key="1">
    <source>
        <dbReference type="EMBL" id="KAG0410812.1"/>
    </source>
</evidence>
<evidence type="ECO:0000313" key="2">
    <source>
        <dbReference type="Proteomes" id="UP000805193"/>
    </source>
</evidence>
<accession>A0AC60NUL6</accession>
<name>A0AC60NUL6_IXOPE</name>
<gene>
    <name evidence="1" type="ORF">HPB47_012063</name>
</gene>
<feature type="non-terminal residue" evidence="1">
    <location>
        <position position="2022"/>
    </location>
</feature>
<organism evidence="1 2">
    <name type="scientific">Ixodes persulcatus</name>
    <name type="common">Taiga tick</name>
    <dbReference type="NCBI Taxonomy" id="34615"/>
    <lineage>
        <taxon>Eukaryota</taxon>
        <taxon>Metazoa</taxon>
        <taxon>Ecdysozoa</taxon>
        <taxon>Arthropoda</taxon>
        <taxon>Chelicerata</taxon>
        <taxon>Arachnida</taxon>
        <taxon>Acari</taxon>
        <taxon>Parasitiformes</taxon>
        <taxon>Ixodida</taxon>
        <taxon>Ixodoidea</taxon>
        <taxon>Ixodidae</taxon>
        <taxon>Ixodinae</taxon>
        <taxon>Ixodes</taxon>
    </lineage>
</organism>
<comment type="caution">
    <text evidence="1">The sequence shown here is derived from an EMBL/GenBank/DDBJ whole genome shotgun (WGS) entry which is preliminary data.</text>
</comment>
<keyword evidence="2" id="KW-1185">Reference proteome</keyword>
<protein>
    <submittedName>
        <fullName evidence="1">Uncharacterized protein</fullName>
    </submittedName>
</protein>
<dbReference type="EMBL" id="JABSTQ010011486">
    <property type="protein sequence ID" value="KAG0410812.1"/>
    <property type="molecule type" value="Genomic_DNA"/>
</dbReference>
<dbReference type="Proteomes" id="UP000805193">
    <property type="component" value="Unassembled WGS sequence"/>
</dbReference>
<reference evidence="1 2" key="1">
    <citation type="journal article" date="2020" name="Cell">
        <title>Large-Scale Comparative Analyses of Tick Genomes Elucidate Their Genetic Diversity and Vector Capacities.</title>
        <authorList>
            <consortium name="Tick Genome and Microbiome Consortium (TIGMIC)"/>
            <person name="Jia N."/>
            <person name="Wang J."/>
            <person name="Shi W."/>
            <person name="Du L."/>
            <person name="Sun Y."/>
            <person name="Zhan W."/>
            <person name="Jiang J.F."/>
            <person name="Wang Q."/>
            <person name="Zhang B."/>
            <person name="Ji P."/>
            <person name="Bell-Sakyi L."/>
            <person name="Cui X.M."/>
            <person name="Yuan T.T."/>
            <person name="Jiang B.G."/>
            <person name="Yang W.F."/>
            <person name="Lam T.T."/>
            <person name="Chang Q.C."/>
            <person name="Ding S.J."/>
            <person name="Wang X.J."/>
            <person name="Zhu J.G."/>
            <person name="Ruan X.D."/>
            <person name="Zhao L."/>
            <person name="Wei J.T."/>
            <person name="Ye R.Z."/>
            <person name="Que T.C."/>
            <person name="Du C.H."/>
            <person name="Zhou Y.H."/>
            <person name="Cheng J.X."/>
            <person name="Dai P.F."/>
            <person name="Guo W.B."/>
            <person name="Han X.H."/>
            <person name="Huang E.J."/>
            <person name="Li L.F."/>
            <person name="Wei W."/>
            <person name="Gao Y.C."/>
            <person name="Liu J.Z."/>
            <person name="Shao H.Z."/>
            <person name="Wang X."/>
            <person name="Wang C.C."/>
            <person name="Yang T.C."/>
            <person name="Huo Q.B."/>
            <person name="Li W."/>
            <person name="Chen H.Y."/>
            <person name="Chen S.E."/>
            <person name="Zhou L.G."/>
            <person name="Ni X.B."/>
            <person name="Tian J.H."/>
            <person name="Sheng Y."/>
            <person name="Liu T."/>
            <person name="Pan Y.S."/>
            <person name="Xia L.Y."/>
            <person name="Li J."/>
            <person name="Zhao F."/>
            <person name="Cao W.C."/>
        </authorList>
    </citation>
    <scope>NUCLEOTIDE SEQUENCE [LARGE SCALE GENOMIC DNA]</scope>
    <source>
        <strain evidence="1">Iper-2018</strain>
    </source>
</reference>
<sequence length="2022" mass="226186">AHERRKKKMAAVNGHHRKHGQPKHRDSNMSIISEDEKAPTMFHFTSKVRSLKHGPGGRKLHPLEKKYLLAAEHGDIPTVKRIADISKLKGHSIELDMNCADSLGRTAVHMAIENENLPLLETLLEAHVEVQDSLLHAINAEYVEAVELLLDHEEATHVEGEPYNWEKVNATTTTFNPEITPLILAAHRNNYEILKLLLDRGATLPMPHDVRCGCDQCVQEVREDCLRHSRSRINAYRALSSPSLICLSSVDPILTAFELSLELKRLSYVENEFKVEYKKLQRQCQEFATSLLDHIRTSAELACIMNHDMRIRDVEEDDVLSMARLELAIEHQQKKFVAHPNVQQQMSSLWYDGVPGFRRKHIVGQCLQIIKIGAVFPYYSFMYIFFPRSRAGKSAKRPFVKFVANAFSYLIFLLLLILASQRVNLGGLHTHSSDGEVSQHKQRGQPPSFIEVAILTYVIAQIWEEATEIWSGGLARYLKDSWNTLDSIRNCLYVAATLLRIVAYIQARQEIDLEPLLEYLPREHWEAFDPMLVAEGLFAAGNVFSALRLVHLFSMNPHLGPLQISLGRMVIDIIKFFFIYTLVLFSFACGLNQLLWYYADLERSNCDPQNSRDSACLTWRRFSNLFESSQSLFWASFGLVDLSNFELAGIKSYTRFWGLLMFGSYSVINIVVLLNLLIAMMSNSFQTISERADTEWKFGRAKLILKYFQPGQTLPPPFNLLEFIRHITKLLTCKGGKTRKDKIYLGDKGFPAKKEELKYQDVMKSLVWRYVTSEQSKNEQAPVTEDDVNELKQQITSFRYDLLDVLKDNGMKVTKVQRKRAEVAPNKKVRVRERRLLKDFSITLIDASDLDQLSRGSHSSSVDLSKYEDAAESESKPSYSRVLQRWRDLVKALQHSPIGTSKNLPASVTRTSVLKERLEHQVGDSPGQIVTRFRSVETRKRVAEGSILNSPSGARETSKGRWYNRWPEESLIIVKYTWHELWLLFFSVLNVLVQVGVGIPLLVASANITLSLPVNGTDFDHPSDQPFQPFAFDVVVLSSWLAVEVPPKTTGQHQCRRPRGVPTPRCKSFRGPLSQARAAAERVSATPASAAVIIVVITTVVVMRMMMWKLRDQTFGAWFAVSGVLLEHEYEIVLHLACMGLASVYATIEYFVCGFGREDRLVLSRAMLALALTSVSAILAARSVLHPTWTEFVLVGVSEGMIIMYKKFCKFLMLLKLEFVAIAIFAILILNTGVHSSPSKFVFVGVILLYGLVLWTVGSLAVRKERPWLAFTYVALSMVAPLFLPIEMTARFPLDHQMHTRDSPLVHWGAAGSVVPELSLWLAGLFCVVMRVYLHIELLQVYKNFDRGLIDQADDTAGLSNSTKSQLIYLNPSCMRMCDIGIKDVVELCEDGERHLLVAWPSRNIGLTGVSIHRQPKPSVPRKVTVAKHSDCIVGASSVTLTPDQKLQQASILELQRCILQQNLGVFVRTGSKLQCRFYGHNLRFTVLSAKGEGGLSSGDLLRSSSFDGDDLEEKLQHLSVSEGHSSPSASRTPRPSSTQVHSTPPQRMPLTPSRQGPAAFNTPKAPEGRVGSRISTAVFHRITIGTEVTVMEEGSMGPEVSRKAGYDQIGGLDREIQQLRELVEVPARHPATFSRFGLKPPRGALLFGPPGTGKTLLARAVAAESGASLVVLDGPQVFSKYYGETEAALRNVFKDAVERAPSVLFVDEIDALCPKREAGTSSQEARAVSTLVALLDNLPPMQEKWVLVLGATNRPNNVDLSLRQPGRLDRELEIGVPTASGRLQILRKILGNVRHSLSDEDIVETADAAHGFTGADLAAMCAEAALHSLDRHLKDPTATDAVLSQEVELNMADMAAALKRTKPSAMREVSLEIPKVRWSDIGGMEEVKLKLRQAVEWPWKHREAFERLGATPPHGLLLYGPPGCSKTMVAKALATESGLNFIAIKAGMLFLWALQHCRGPCWQRAVFLYPNAIHRNYRSTSGSSNVGDRVIAQLLAEMDGIEALQDVVLVAATNRPDMIDQ</sequence>
<feature type="non-terminal residue" evidence="1">
    <location>
        <position position="1"/>
    </location>
</feature>